<comment type="caution">
    <text evidence="1">The sequence shown here is derived from an EMBL/GenBank/DDBJ whole genome shotgun (WGS) entry which is preliminary data.</text>
</comment>
<accession>A0A9Q3P9P4</accession>
<name>A0A9Q3P9P4_9BASI</name>
<gene>
    <name evidence="1" type="ORF">O181_093818</name>
</gene>
<sequence length="155" mass="16977">MLVILANKHTRNVCLLSAPSDHVARGVLTQDALTRTPLWLTMMKPCPSANGHWDPKQANGNDSGQLALSPQVLICPAPLLGHHPMVTSLLDWSEVIIRPMRDGDGKRTFELGPINKTHLIPPDKTLPFLVWLARKPCGNPLQGQVAPDGQRNYSA</sequence>
<dbReference type="AlphaFoldDB" id="A0A9Q3P9P4"/>
<evidence type="ECO:0000313" key="2">
    <source>
        <dbReference type="Proteomes" id="UP000765509"/>
    </source>
</evidence>
<keyword evidence="2" id="KW-1185">Reference proteome</keyword>
<organism evidence="1 2">
    <name type="scientific">Austropuccinia psidii MF-1</name>
    <dbReference type="NCBI Taxonomy" id="1389203"/>
    <lineage>
        <taxon>Eukaryota</taxon>
        <taxon>Fungi</taxon>
        <taxon>Dikarya</taxon>
        <taxon>Basidiomycota</taxon>
        <taxon>Pucciniomycotina</taxon>
        <taxon>Pucciniomycetes</taxon>
        <taxon>Pucciniales</taxon>
        <taxon>Sphaerophragmiaceae</taxon>
        <taxon>Austropuccinia</taxon>
    </lineage>
</organism>
<dbReference type="Proteomes" id="UP000765509">
    <property type="component" value="Unassembled WGS sequence"/>
</dbReference>
<dbReference type="EMBL" id="AVOT02060668">
    <property type="protein sequence ID" value="MBW0554103.1"/>
    <property type="molecule type" value="Genomic_DNA"/>
</dbReference>
<protein>
    <submittedName>
        <fullName evidence="1">Uncharacterized protein</fullName>
    </submittedName>
</protein>
<proteinExistence type="predicted"/>
<feature type="non-terminal residue" evidence="1">
    <location>
        <position position="1"/>
    </location>
</feature>
<evidence type="ECO:0000313" key="1">
    <source>
        <dbReference type="EMBL" id="MBW0554103.1"/>
    </source>
</evidence>
<reference evidence="1" key="1">
    <citation type="submission" date="2021-03" db="EMBL/GenBank/DDBJ databases">
        <title>Draft genome sequence of rust myrtle Austropuccinia psidii MF-1, a brazilian biotype.</title>
        <authorList>
            <person name="Quecine M.C."/>
            <person name="Pachon D.M.R."/>
            <person name="Bonatelli M.L."/>
            <person name="Correr F.H."/>
            <person name="Franceschini L.M."/>
            <person name="Leite T.F."/>
            <person name="Margarido G.R.A."/>
            <person name="Almeida C.A."/>
            <person name="Ferrarezi J.A."/>
            <person name="Labate C.A."/>
        </authorList>
    </citation>
    <scope>NUCLEOTIDE SEQUENCE</scope>
    <source>
        <strain evidence="1">MF-1</strain>
    </source>
</reference>